<comment type="caution">
    <text evidence="2">The sequence shown here is derived from an EMBL/GenBank/DDBJ whole genome shotgun (WGS) entry which is preliminary data.</text>
</comment>
<name>A0A8X7W6Z7_BRACI</name>
<evidence type="ECO:0000256" key="1">
    <source>
        <dbReference type="SAM" id="Phobius"/>
    </source>
</evidence>
<feature type="transmembrane region" description="Helical" evidence="1">
    <location>
        <begin position="6"/>
        <end position="32"/>
    </location>
</feature>
<gene>
    <name evidence="2" type="ORF">Bca52824_007149</name>
</gene>
<keyword evidence="1" id="KW-0472">Membrane</keyword>
<keyword evidence="1" id="KW-0812">Transmembrane</keyword>
<dbReference type="Proteomes" id="UP000886595">
    <property type="component" value="Unassembled WGS sequence"/>
</dbReference>
<organism evidence="2 3">
    <name type="scientific">Brassica carinata</name>
    <name type="common">Ethiopian mustard</name>
    <name type="synonym">Abyssinian cabbage</name>
    <dbReference type="NCBI Taxonomy" id="52824"/>
    <lineage>
        <taxon>Eukaryota</taxon>
        <taxon>Viridiplantae</taxon>
        <taxon>Streptophyta</taxon>
        <taxon>Embryophyta</taxon>
        <taxon>Tracheophyta</taxon>
        <taxon>Spermatophyta</taxon>
        <taxon>Magnoliopsida</taxon>
        <taxon>eudicotyledons</taxon>
        <taxon>Gunneridae</taxon>
        <taxon>Pentapetalae</taxon>
        <taxon>rosids</taxon>
        <taxon>malvids</taxon>
        <taxon>Brassicales</taxon>
        <taxon>Brassicaceae</taxon>
        <taxon>Brassiceae</taxon>
        <taxon>Brassica</taxon>
    </lineage>
</organism>
<evidence type="ECO:0000313" key="2">
    <source>
        <dbReference type="EMBL" id="KAG2324421.1"/>
    </source>
</evidence>
<reference evidence="2 3" key="1">
    <citation type="submission" date="2020-02" db="EMBL/GenBank/DDBJ databases">
        <authorList>
            <person name="Ma Q."/>
            <person name="Huang Y."/>
            <person name="Song X."/>
            <person name="Pei D."/>
        </authorList>
    </citation>
    <scope>NUCLEOTIDE SEQUENCE [LARGE SCALE GENOMIC DNA]</scope>
    <source>
        <strain evidence="2">Sxm20200214</strain>
        <tissue evidence="2">Leaf</tissue>
    </source>
</reference>
<proteinExistence type="predicted"/>
<dbReference type="AlphaFoldDB" id="A0A8X7W6Z7"/>
<sequence>MPVVEAFWSALVSLYEAGSSSLFLPLGGGFVLTKFSLALSPHSPSADAAAQDSLKLISGSPNIRSWKGAISAASLAPELLFQQIQPPSISEDHHPTTINNRPKTTINITGILFYMADFLFVVVTAITSYVTSDNLNL</sequence>
<keyword evidence="1" id="KW-1133">Transmembrane helix</keyword>
<evidence type="ECO:0000313" key="3">
    <source>
        <dbReference type="Proteomes" id="UP000886595"/>
    </source>
</evidence>
<keyword evidence="3" id="KW-1185">Reference proteome</keyword>
<feature type="transmembrane region" description="Helical" evidence="1">
    <location>
        <begin position="111"/>
        <end position="131"/>
    </location>
</feature>
<dbReference type="EMBL" id="JAAMPC010000002">
    <property type="protein sequence ID" value="KAG2324421.1"/>
    <property type="molecule type" value="Genomic_DNA"/>
</dbReference>
<protein>
    <submittedName>
        <fullName evidence="2">Uncharacterized protein</fullName>
    </submittedName>
</protein>
<accession>A0A8X7W6Z7</accession>